<accession>A0AAN9JUD9</accession>
<keyword evidence="3" id="KW-1185">Reference proteome</keyword>
<name>A0AAN9JUD9_CLITE</name>
<reference evidence="2 3" key="1">
    <citation type="submission" date="2024-01" db="EMBL/GenBank/DDBJ databases">
        <title>The genomes of 5 underutilized Papilionoideae crops provide insights into root nodulation and disease resistance.</title>
        <authorList>
            <person name="Yuan L."/>
        </authorList>
    </citation>
    <scope>NUCLEOTIDE SEQUENCE [LARGE SCALE GENOMIC DNA]</scope>
    <source>
        <strain evidence="2">LY-2023</strain>
        <tissue evidence="2">Leaf</tissue>
    </source>
</reference>
<organism evidence="2 3">
    <name type="scientific">Clitoria ternatea</name>
    <name type="common">Butterfly pea</name>
    <dbReference type="NCBI Taxonomy" id="43366"/>
    <lineage>
        <taxon>Eukaryota</taxon>
        <taxon>Viridiplantae</taxon>
        <taxon>Streptophyta</taxon>
        <taxon>Embryophyta</taxon>
        <taxon>Tracheophyta</taxon>
        <taxon>Spermatophyta</taxon>
        <taxon>Magnoliopsida</taxon>
        <taxon>eudicotyledons</taxon>
        <taxon>Gunneridae</taxon>
        <taxon>Pentapetalae</taxon>
        <taxon>rosids</taxon>
        <taxon>fabids</taxon>
        <taxon>Fabales</taxon>
        <taxon>Fabaceae</taxon>
        <taxon>Papilionoideae</taxon>
        <taxon>50 kb inversion clade</taxon>
        <taxon>NPAAA clade</taxon>
        <taxon>indigoferoid/millettioid clade</taxon>
        <taxon>Phaseoleae</taxon>
        <taxon>Clitoria</taxon>
    </lineage>
</organism>
<proteinExistence type="predicted"/>
<evidence type="ECO:0000256" key="1">
    <source>
        <dbReference type="SAM" id="MobiDB-lite"/>
    </source>
</evidence>
<feature type="compositionally biased region" description="Gly residues" evidence="1">
    <location>
        <begin position="1"/>
        <end position="14"/>
    </location>
</feature>
<dbReference type="AlphaFoldDB" id="A0AAN9JUD9"/>
<feature type="region of interest" description="Disordered" evidence="1">
    <location>
        <begin position="1"/>
        <end position="47"/>
    </location>
</feature>
<evidence type="ECO:0000313" key="2">
    <source>
        <dbReference type="EMBL" id="KAK7303759.1"/>
    </source>
</evidence>
<dbReference type="Proteomes" id="UP001359559">
    <property type="component" value="Unassembled WGS sequence"/>
</dbReference>
<gene>
    <name evidence="2" type="ORF">RJT34_14673</name>
</gene>
<dbReference type="EMBL" id="JAYKXN010000003">
    <property type="protein sequence ID" value="KAK7303759.1"/>
    <property type="molecule type" value="Genomic_DNA"/>
</dbReference>
<sequence>MTGVGAGELGGGGPRGRRTATMERSGREAQGSSRPAPMEVAELGVRDGVRFQRTGRPELAEPGRSLSLLGSGIRYWKWSLVGDQESTREWVLQWYQG</sequence>
<evidence type="ECO:0000313" key="3">
    <source>
        <dbReference type="Proteomes" id="UP001359559"/>
    </source>
</evidence>
<comment type="caution">
    <text evidence="2">The sequence shown here is derived from an EMBL/GenBank/DDBJ whole genome shotgun (WGS) entry which is preliminary data.</text>
</comment>
<protein>
    <submittedName>
        <fullName evidence="2">Uncharacterized protein</fullName>
    </submittedName>
</protein>